<keyword evidence="7" id="KW-0520">NAD</keyword>
<evidence type="ECO:0000256" key="6">
    <source>
        <dbReference type="ARBA" id="ARBA00022679"/>
    </source>
</evidence>
<dbReference type="SUPFAM" id="SSF52467">
    <property type="entry name" value="DHS-like NAD/FAD-binding domain"/>
    <property type="match status" value="1"/>
</dbReference>
<comment type="pathway">
    <text evidence="3">Protein modification; eIF5A hypusination.</text>
</comment>
<dbReference type="GO" id="GO:0034038">
    <property type="term" value="F:deoxyhypusine synthase activity"/>
    <property type="evidence" value="ECO:0007669"/>
    <property type="project" value="UniProtKB-EC"/>
</dbReference>
<accession>A0A8T0ITC4</accession>
<dbReference type="Gene3D" id="3.40.910.10">
    <property type="entry name" value="Deoxyhypusine synthase"/>
    <property type="match status" value="1"/>
</dbReference>
<dbReference type="EC" id="2.5.1.46" evidence="5"/>
<dbReference type="InterPro" id="IPR029035">
    <property type="entry name" value="DHS-like_NAD/FAD-binding_dom"/>
</dbReference>
<dbReference type="PANTHER" id="PTHR11703">
    <property type="entry name" value="DEOXYHYPUSINE SYNTHASE"/>
    <property type="match status" value="1"/>
</dbReference>
<dbReference type="FunFam" id="3.40.910.10:FF:000001">
    <property type="entry name" value="Probable deoxyhypusine synthase"/>
    <property type="match status" value="1"/>
</dbReference>
<dbReference type="PANTHER" id="PTHR11703:SF0">
    <property type="entry name" value="DEOXYHYPUSINE SYNTHASE"/>
    <property type="match status" value="1"/>
</dbReference>
<comment type="caution">
    <text evidence="9">The sequence shown here is derived from an EMBL/GenBank/DDBJ whole genome shotgun (WGS) entry which is preliminary data.</text>
</comment>
<comment type="catalytic activity">
    <reaction evidence="1">
        <text>[eIF5A protein]-L-lysine + spermidine = [eIF5A protein]-deoxyhypusine + propane-1,3-diamine</text>
        <dbReference type="Rhea" id="RHEA:33299"/>
        <dbReference type="Rhea" id="RHEA-COMP:10143"/>
        <dbReference type="Rhea" id="RHEA-COMP:10144"/>
        <dbReference type="ChEBI" id="CHEBI:29969"/>
        <dbReference type="ChEBI" id="CHEBI:57484"/>
        <dbReference type="ChEBI" id="CHEBI:57834"/>
        <dbReference type="ChEBI" id="CHEBI:82657"/>
        <dbReference type="EC" id="2.5.1.46"/>
    </reaction>
</comment>
<dbReference type="NCBIfam" id="TIGR00321">
    <property type="entry name" value="dhys"/>
    <property type="match status" value="1"/>
</dbReference>
<keyword evidence="8" id="KW-0386">Hypusine biosynthesis</keyword>
<proteinExistence type="inferred from homology"/>
<name>A0A8T0ITC4_CERPU</name>
<dbReference type="GO" id="GO:0005737">
    <property type="term" value="C:cytoplasm"/>
    <property type="evidence" value="ECO:0007669"/>
    <property type="project" value="TreeGrafter"/>
</dbReference>
<dbReference type="Pfam" id="PF01916">
    <property type="entry name" value="DS"/>
    <property type="match status" value="1"/>
</dbReference>
<dbReference type="InterPro" id="IPR002773">
    <property type="entry name" value="Deoxyhypusine_synthase"/>
</dbReference>
<gene>
    <name evidence="9" type="ORF">KC19_2G131600</name>
</gene>
<evidence type="ECO:0000256" key="2">
    <source>
        <dbReference type="ARBA" id="ARBA00001911"/>
    </source>
</evidence>
<protein>
    <recommendedName>
        <fullName evidence="5">deoxyhypusine synthase</fullName>
        <ecNumber evidence="5">2.5.1.46</ecNumber>
    </recommendedName>
</protein>
<comment type="similarity">
    <text evidence="4">Belongs to the deoxyhypusine synthase family.</text>
</comment>
<evidence type="ECO:0000256" key="4">
    <source>
        <dbReference type="ARBA" id="ARBA00009892"/>
    </source>
</evidence>
<sequence>MDSKNEDLLEIREVLFKASRPIKDLKPVQGYDFNNGINLEALLNSLTSTGFQATNLGRAIEEVNCMLNWRLNDGSIDEIYGNEVDRDSINHSQIKCKIFLGCTSNIISSGVRESIRFLIEHKQVDVLVTTAGGVEEDIIKCLANTYIGDFSLKGASLRKQGLNRIGNLLLPNENYCKFEDWLTPILDNLLLEQQQNGTLWTPSKVIARLGKEINHPKSICYWAQKNNIPIYCPALTDGSFGDMLYMHLVHNTNQLVIDIGQDIKAMNSEAINAKPTKTGMIILGGGLPKHHICNANLMRRGADFGVYINTAQEYDGSDSGASPDEAVSWGKIRSDANVVKVHCDATIAFPLLVAQTFAQRITKL</sequence>
<keyword evidence="6" id="KW-0808">Transferase</keyword>
<evidence type="ECO:0000256" key="1">
    <source>
        <dbReference type="ARBA" id="ARBA00000952"/>
    </source>
</evidence>
<dbReference type="Proteomes" id="UP000822688">
    <property type="component" value="Chromosome 2"/>
</dbReference>
<evidence type="ECO:0000256" key="7">
    <source>
        <dbReference type="ARBA" id="ARBA00023027"/>
    </source>
</evidence>
<evidence type="ECO:0000256" key="3">
    <source>
        <dbReference type="ARBA" id="ARBA00005041"/>
    </source>
</evidence>
<dbReference type="AlphaFoldDB" id="A0A8T0ITC4"/>
<organism evidence="9 10">
    <name type="scientific">Ceratodon purpureus</name>
    <name type="common">Fire moss</name>
    <name type="synonym">Dicranum purpureum</name>
    <dbReference type="NCBI Taxonomy" id="3225"/>
    <lineage>
        <taxon>Eukaryota</taxon>
        <taxon>Viridiplantae</taxon>
        <taxon>Streptophyta</taxon>
        <taxon>Embryophyta</taxon>
        <taxon>Bryophyta</taxon>
        <taxon>Bryophytina</taxon>
        <taxon>Bryopsida</taxon>
        <taxon>Dicranidae</taxon>
        <taxon>Pseudoditrichales</taxon>
        <taxon>Ditrichaceae</taxon>
        <taxon>Ceratodon</taxon>
    </lineage>
</organism>
<evidence type="ECO:0000313" key="10">
    <source>
        <dbReference type="Proteomes" id="UP000822688"/>
    </source>
</evidence>
<keyword evidence="10" id="KW-1185">Reference proteome</keyword>
<dbReference type="InterPro" id="IPR036982">
    <property type="entry name" value="Deoxyhypusine_synthase_sf"/>
</dbReference>
<evidence type="ECO:0000256" key="8">
    <source>
        <dbReference type="ARBA" id="ARBA00023256"/>
    </source>
</evidence>
<evidence type="ECO:0000313" key="9">
    <source>
        <dbReference type="EMBL" id="KAG0586974.1"/>
    </source>
</evidence>
<reference evidence="9" key="1">
    <citation type="submission" date="2020-06" db="EMBL/GenBank/DDBJ databases">
        <title>WGS assembly of Ceratodon purpureus strain R40.</title>
        <authorList>
            <person name="Carey S.B."/>
            <person name="Jenkins J."/>
            <person name="Shu S."/>
            <person name="Lovell J.T."/>
            <person name="Sreedasyam A."/>
            <person name="Maumus F."/>
            <person name="Tiley G.P."/>
            <person name="Fernandez-Pozo N."/>
            <person name="Barry K."/>
            <person name="Chen C."/>
            <person name="Wang M."/>
            <person name="Lipzen A."/>
            <person name="Daum C."/>
            <person name="Saski C.A."/>
            <person name="Payton A.C."/>
            <person name="Mcbreen J.C."/>
            <person name="Conrad R.E."/>
            <person name="Kollar L.M."/>
            <person name="Olsson S."/>
            <person name="Huttunen S."/>
            <person name="Landis J.B."/>
            <person name="Wickett N.J."/>
            <person name="Johnson M.G."/>
            <person name="Rensing S.A."/>
            <person name="Grimwood J."/>
            <person name="Schmutz J."/>
            <person name="Mcdaniel S.F."/>
        </authorList>
    </citation>
    <scope>NUCLEOTIDE SEQUENCE</scope>
    <source>
        <strain evidence="9">R40</strain>
    </source>
</reference>
<comment type="cofactor">
    <cofactor evidence="2">
        <name>NAD(+)</name>
        <dbReference type="ChEBI" id="CHEBI:57540"/>
    </cofactor>
</comment>
<evidence type="ECO:0000256" key="5">
    <source>
        <dbReference type="ARBA" id="ARBA00012683"/>
    </source>
</evidence>
<dbReference type="EMBL" id="CM026422">
    <property type="protein sequence ID" value="KAG0586974.1"/>
    <property type="molecule type" value="Genomic_DNA"/>
</dbReference>